<accession>A0A0E9U9S4</accession>
<protein>
    <submittedName>
        <fullName evidence="1">Uncharacterized protein</fullName>
    </submittedName>
</protein>
<name>A0A0E9U9S4_ANGAN</name>
<reference evidence="1" key="1">
    <citation type="submission" date="2014-11" db="EMBL/GenBank/DDBJ databases">
        <authorList>
            <person name="Amaro Gonzalez C."/>
        </authorList>
    </citation>
    <scope>NUCLEOTIDE SEQUENCE</scope>
</reference>
<reference evidence="1" key="2">
    <citation type="journal article" date="2015" name="Fish Shellfish Immunol.">
        <title>Early steps in the European eel (Anguilla anguilla)-Vibrio vulnificus interaction in the gills: Role of the RtxA13 toxin.</title>
        <authorList>
            <person name="Callol A."/>
            <person name="Pajuelo D."/>
            <person name="Ebbesson L."/>
            <person name="Teles M."/>
            <person name="MacKenzie S."/>
            <person name="Amaro C."/>
        </authorList>
    </citation>
    <scope>NUCLEOTIDE SEQUENCE</scope>
</reference>
<proteinExistence type="predicted"/>
<dbReference type="EMBL" id="GBXM01046864">
    <property type="protein sequence ID" value="JAH61713.1"/>
    <property type="molecule type" value="Transcribed_RNA"/>
</dbReference>
<dbReference type="AlphaFoldDB" id="A0A0E9U9S4"/>
<evidence type="ECO:0000313" key="1">
    <source>
        <dbReference type="EMBL" id="JAH61713.1"/>
    </source>
</evidence>
<sequence>MGSLLTEYNWTEGNAVSLCLPITSG</sequence>
<organism evidence="1">
    <name type="scientific">Anguilla anguilla</name>
    <name type="common">European freshwater eel</name>
    <name type="synonym">Muraena anguilla</name>
    <dbReference type="NCBI Taxonomy" id="7936"/>
    <lineage>
        <taxon>Eukaryota</taxon>
        <taxon>Metazoa</taxon>
        <taxon>Chordata</taxon>
        <taxon>Craniata</taxon>
        <taxon>Vertebrata</taxon>
        <taxon>Euteleostomi</taxon>
        <taxon>Actinopterygii</taxon>
        <taxon>Neopterygii</taxon>
        <taxon>Teleostei</taxon>
        <taxon>Anguilliformes</taxon>
        <taxon>Anguillidae</taxon>
        <taxon>Anguilla</taxon>
    </lineage>
</organism>